<dbReference type="GO" id="GO:0006261">
    <property type="term" value="P:DNA-templated DNA replication"/>
    <property type="evidence" value="ECO:0007669"/>
    <property type="project" value="InterPro"/>
</dbReference>
<keyword evidence="6" id="KW-0227">DNA damage</keyword>
<evidence type="ECO:0000256" key="1">
    <source>
        <dbReference type="ARBA" id="ARBA00007705"/>
    </source>
</evidence>
<evidence type="ECO:0000256" key="2">
    <source>
        <dbReference type="ARBA" id="ARBA00012417"/>
    </source>
</evidence>
<feature type="compositionally biased region" description="Basic and acidic residues" evidence="11">
    <location>
        <begin position="323"/>
        <end position="353"/>
    </location>
</feature>
<keyword evidence="14" id="KW-1185">Reference proteome</keyword>
<dbReference type="InterPro" id="IPR001098">
    <property type="entry name" value="DNA-dir_DNA_pol_A_palm_dom"/>
</dbReference>
<feature type="region of interest" description="Disordered" evidence="11">
    <location>
        <begin position="458"/>
        <end position="594"/>
    </location>
</feature>
<dbReference type="GO" id="GO:0003887">
    <property type="term" value="F:DNA-directed DNA polymerase activity"/>
    <property type="evidence" value="ECO:0007669"/>
    <property type="project" value="UniProtKB-KW"/>
</dbReference>
<dbReference type="Gene3D" id="1.10.150.20">
    <property type="entry name" value="5' to 3' exonuclease, C-terminal subdomain"/>
    <property type="match status" value="1"/>
</dbReference>
<evidence type="ECO:0000259" key="12">
    <source>
        <dbReference type="SMART" id="SM00482"/>
    </source>
</evidence>
<feature type="compositionally biased region" description="Basic residues" evidence="11">
    <location>
        <begin position="365"/>
        <end position="375"/>
    </location>
</feature>
<dbReference type="FunFam" id="1.10.150.20:FF:000002">
    <property type="entry name" value="DNA polymerase I"/>
    <property type="match status" value="1"/>
</dbReference>
<keyword evidence="5" id="KW-0235">DNA replication</keyword>
<dbReference type="EC" id="2.7.7.7" evidence="2"/>
<dbReference type="Proteomes" id="UP000246464">
    <property type="component" value="Chromosome 2"/>
</dbReference>
<evidence type="ECO:0000256" key="7">
    <source>
        <dbReference type="ARBA" id="ARBA00022932"/>
    </source>
</evidence>
<dbReference type="InterPro" id="IPR002298">
    <property type="entry name" value="DNA_polymerase_A"/>
</dbReference>
<keyword evidence="3" id="KW-0808">Transferase</keyword>
<evidence type="ECO:0000256" key="10">
    <source>
        <dbReference type="ARBA" id="ARBA00049244"/>
    </source>
</evidence>
<dbReference type="Pfam" id="PF00476">
    <property type="entry name" value="DNA_pol_A"/>
    <property type="match status" value="1"/>
</dbReference>
<feature type="compositionally biased region" description="Basic and acidic residues" evidence="11">
    <location>
        <begin position="577"/>
        <end position="586"/>
    </location>
</feature>
<keyword evidence="7" id="KW-0239">DNA-directed DNA polymerase</keyword>
<feature type="compositionally biased region" description="Basic and acidic residues" evidence="11">
    <location>
        <begin position="1"/>
        <end position="20"/>
    </location>
</feature>
<dbReference type="InterPro" id="IPR043502">
    <property type="entry name" value="DNA/RNA_pol_sf"/>
</dbReference>
<comment type="similarity">
    <text evidence="1">Belongs to the DNA polymerase type-A family.</text>
</comment>
<evidence type="ECO:0000256" key="5">
    <source>
        <dbReference type="ARBA" id="ARBA00022705"/>
    </source>
</evidence>
<evidence type="ECO:0000256" key="8">
    <source>
        <dbReference type="ARBA" id="ARBA00023125"/>
    </source>
</evidence>
<dbReference type="Gene3D" id="1.20.1060.10">
    <property type="entry name" value="Taq DNA Polymerase, Chain T, domain 4"/>
    <property type="match status" value="1"/>
</dbReference>
<proteinExistence type="inferred from homology"/>
<evidence type="ECO:0000313" key="13">
    <source>
        <dbReference type="EMBL" id="AWO97534.1"/>
    </source>
</evidence>
<feature type="domain" description="DNA-directed DNA polymerase family A palm" evidence="12">
    <location>
        <begin position="981"/>
        <end position="1185"/>
    </location>
</feature>
<feature type="compositionally biased region" description="Basic and acidic residues" evidence="11">
    <location>
        <begin position="204"/>
        <end position="219"/>
    </location>
</feature>
<feature type="compositionally biased region" description="Polar residues" evidence="11">
    <location>
        <begin position="53"/>
        <end position="67"/>
    </location>
</feature>
<reference evidence="13 14" key="1">
    <citation type="submission" date="2017-12" db="EMBL/GenBank/DDBJ databases">
        <title>Integrating genomic resources of turbot (Scophthalmus maximus) in depth evaluation of genetic and physical mapping variation across individuals.</title>
        <authorList>
            <person name="Martinez P."/>
        </authorList>
    </citation>
    <scope>NUCLEOTIDE SEQUENCE [LARGE SCALE GENOMIC DNA]</scope>
</reference>
<dbReference type="Gene3D" id="3.30.420.10">
    <property type="entry name" value="Ribonuclease H-like superfamily/Ribonuclease H"/>
    <property type="match status" value="1"/>
</dbReference>
<evidence type="ECO:0000256" key="6">
    <source>
        <dbReference type="ARBA" id="ARBA00022763"/>
    </source>
</evidence>
<dbReference type="PRINTS" id="PR00868">
    <property type="entry name" value="DNAPOLI"/>
</dbReference>
<dbReference type="CDD" id="cd08638">
    <property type="entry name" value="DNA_pol_A_theta"/>
    <property type="match status" value="1"/>
</dbReference>
<feature type="compositionally biased region" description="Basic and acidic residues" evidence="11">
    <location>
        <begin position="511"/>
        <end position="524"/>
    </location>
</feature>
<dbReference type="PANTHER" id="PTHR10133">
    <property type="entry name" value="DNA POLYMERASE I"/>
    <property type="match status" value="1"/>
</dbReference>
<feature type="region of interest" description="Disordered" evidence="11">
    <location>
        <begin position="1"/>
        <end position="117"/>
    </location>
</feature>
<evidence type="ECO:0000256" key="4">
    <source>
        <dbReference type="ARBA" id="ARBA00022695"/>
    </source>
</evidence>
<gene>
    <name evidence="13" type="ORF">SMAX5B_021626</name>
</gene>
<dbReference type="Gene3D" id="3.30.70.370">
    <property type="match status" value="1"/>
</dbReference>
<feature type="compositionally biased region" description="Low complexity" evidence="11">
    <location>
        <begin position="382"/>
        <end position="393"/>
    </location>
</feature>
<feature type="compositionally biased region" description="Basic and acidic residues" evidence="11">
    <location>
        <begin position="536"/>
        <end position="546"/>
    </location>
</feature>
<dbReference type="Pfam" id="PF18049">
    <property type="entry name" value="DNA_pol_P_Exo"/>
    <property type="match status" value="1"/>
</dbReference>
<dbReference type="AlphaFoldDB" id="A0A2U9B0R0"/>
<dbReference type="GO" id="GO:0006302">
    <property type="term" value="P:double-strand break repair"/>
    <property type="evidence" value="ECO:0007669"/>
    <property type="project" value="TreeGrafter"/>
</dbReference>
<organism evidence="13 14">
    <name type="scientific">Scophthalmus maximus</name>
    <name type="common">Turbot</name>
    <name type="synonym">Psetta maxima</name>
    <dbReference type="NCBI Taxonomy" id="52904"/>
    <lineage>
        <taxon>Eukaryota</taxon>
        <taxon>Metazoa</taxon>
        <taxon>Chordata</taxon>
        <taxon>Craniata</taxon>
        <taxon>Vertebrata</taxon>
        <taxon>Euteleostomi</taxon>
        <taxon>Actinopterygii</taxon>
        <taxon>Neopterygii</taxon>
        <taxon>Teleostei</taxon>
        <taxon>Neoteleostei</taxon>
        <taxon>Acanthomorphata</taxon>
        <taxon>Carangaria</taxon>
        <taxon>Pleuronectiformes</taxon>
        <taxon>Pleuronectoidei</taxon>
        <taxon>Scophthalmidae</taxon>
        <taxon>Scophthalmus</taxon>
    </lineage>
</organism>
<dbReference type="SUPFAM" id="SSF56672">
    <property type="entry name" value="DNA/RNA polymerases"/>
    <property type="match status" value="1"/>
</dbReference>
<dbReference type="EMBL" id="CP026244">
    <property type="protein sequence ID" value="AWO97534.1"/>
    <property type="molecule type" value="Genomic_DNA"/>
</dbReference>
<keyword evidence="9" id="KW-0234">DNA repair</keyword>
<feature type="region of interest" description="Disordered" evidence="11">
    <location>
        <begin position="159"/>
        <end position="421"/>
    </location>
</feature>
<dbReference type="PANTHER" id="PTHR10133:SF27">
    <property type="entry name" value="DNA POLYMERASE NU"/>
    <property type="match status" value="1"/>
</dbReference>
<evidence type="ECO:0000313" key="14">
    <source>
        <dbReference type="Proteomes" id="UP000246464"/>
    </source>
</evidence>
<dbReference type="SMART" id="SM00482">
    <property type="entry name" value="POLAc"/>
    <property type="match status" value="1"/>
</dbReference>
<protein>
    <recommendedName>
        <fullName evidence="2">DNA-directed DNA polymerase</fullName>
        <ecNumber evidence="2">2.7.7.7</ecNumber>
    </recommendedName>
</protein>
<dbReference type="FunFam" id="1.20.1060.10:FF:000001">
    <property type="entry name" value="DNA polymerase I"/>
    <property type="match status" value="1"/>
</dbReference>
<feature type="compositionally biased region" description="Polar residues" evidence="11">
    <location>
        <begin position="175"/>
        <end position="189"/>
    </location>
</feature>
<name>A0A2U9B0R0_SCOMX</name>
<sequence>MNQEERKTGGDADRNTEEIRPSFILRLSPDDKRPNEVLFPPVAQGEPGLARQPFSSRLHTSYDADNSTQKEKKHAGSWNILRNELESVVASDGRPKGKRPPCDPAEEASSGGGDGGVLFQLSKCETVKTGSTHLSPSGCVMRQETLRYAHSPELTRRLDVEEDLELTGGDGFKGTGQTDATLSNKTGSPSEVEDNDPAYIRNTPEVKDGERPPGIRNKEMPAGCYSSSPENIPVSLQRGTHRVSPRQADNSPVSCQGEPEVEVRGTTVGRVDVTKSGFEVETQSGTKAGLRAVTEDETETEQTRFSDTQLRNRPFETDDGEEKELPRRDTEPGERGGDRKESVTPEDSGRERCPVPTSQVGWARGSKRNVPRLHQHHGDMQTSSRSIRGTSSRAALVPANTSAIGPNSSTGHSLASSALKPDKELENRSLLSTIQTHFHHRPLIPSSALKRKHEALWHQGNPPPKIYLARRPPKWEPPRSSQEKAKEGGVGESRRTSVPECPAEPQTKASPLHEEGIVSGEHTHPHVPQQPQQRVSKMEEREHESTRNVPNQTPDSRLPQKKRAIRGIDGDANGSKTSHEWADSRGPRSKAGHLTETLTSDPRVQAYGKLNTEEKIWMLEKARRAKALVLTMVYQDGTTQLDPEQKLAPPVCGLLVLMIWSDPDRGAPEDSLGPDDSLIYLKLAEQTPAWAQRPTHQSQELFTRDVLLQVLSRTRLVLCYKAKDFLCTALQFYKGDITWKQVARCHIHDPQVSGWLLDPADPSSCYRDLLSKHCKRPSTTLVPGTKKVSQVISGLSSLYWLHMELCSKLQSQGLSELYSDMELNMIPVLAAMESHHIHVDKEALKRTSDLLGTKMKQLEQEAHRAAGQIFLVTSSTQLRTVLFEKLRLHERCENKKLPKTVNKQQQSTSEAALLQLQDLHPLPKIVLEYRQIHKIKSTFVDGILSCMMSKNFQALPRQPLHITKKQCVQGKEEEVLTVHPRAMFIPQKGWTFIAADFCQVELRLLAHLSSDPELLHVFTNPQADVFTMLASQWKGVSEGEVTSEDREHAKRVVYSVVYGAGRERLSGILGVSADQAGQFQDSFLQRYREVQAFIQRTVQLCHKQGYVLSIMGRRRTLPNISSPDWGIRMQAERQAVNFTVQGSAADLCKTAMIRIFNLVSTTDSLTARLVAQLHDELLYEVEDAQVENFAGEF</sequence>
<feature type="compositionally biased region" description="Basic and acidic residues" evidence="11">
    <location>
        <begin position="473"/>
        <end position="497"/>
    </location>
</feature>
<dbReference type="InterPro" id="IPR036397">
    <property type="entry name" value="RNaseH_sf"/>
</dbReference>
<evidence type="ECO:0000256" key="9">
    <source>
        <dbReference type="ARBA" id="ARBA00023204"/>
    </source>
</evidence>
<evidence type="ECO:0000256" key="3">
    <source>
        <dbReference type="ARBA" id="ARBA00022679"/>
    </source>
</evidence>
<accession>A0A2U9B0R0</accession>
<dbReference type="GO" id="GO:0003677">
    <property type="term" value="F:DNA binding"/>
    <property type="evidence" value="ECO:0007669"/>
    <property type="project" value="UniProtKB-KW"/>
</dbReference>
<dbReference type="InterPro" id="IPR040940">
    <property type="entry name" value="DNA_pol_P_Exo"/>
</dbReference>
<keyword evidence="4" id="KW-0548">Nucleotidyltransferase</keyword>
<comment type="catalytic activity">
    <reaction evidence="10">
        <text>DNA(n) + a 2'-deoxyribonucleoside 5'-triphosphate = DNA(n+1) + diphosphate</text>
        <dbReference type="Rhea" id="RHEA:22508"/>
        <dbReference type="Rhea" id="RHEA-COMP:17339"/>
        <dbReference type="Rhea" id="RHEA-COMP:17340"/>
        <dbReference type="ChEBI" id="CHEBI:33019"/>
        <dbReference type="ChEBI" id="CHEBI:61560"/>
        <dbReference type="ChEBI" id="CHEBI:173112"/>
        <dbReference type="EC" id="2.7.7.7"/>
    </reaction>
</comment>
<evidence type="ECO:0000256" key="11">
    <source>
        <dbReference type="SAM" id="MobiDB-lite"/>
    </source>
</evidence>
<feature type="compositionally biased region" description="Polar residues" evidence="11">
    <location>
        <begin position="399"/>
        <end position="416"/>
    </location>
</feature>
<keyword evidence="8" id="KW-0238">DNA-binding</keyword>